<reference evidence="3" key="1">
    <citation type="submission" date="2022-01" db="EMBL/GenBank/DDBJ databases">
        <title>Draft genome sequence of Sabulilitoribacter arenilitoris KCTC 52401.</title>
        <authorList>
            <person name="Oh J.-S."/>
        </authorList>
    </citation>
    <scope>NUCLEOTIDE SEQUENCE</scope>
    <source>
        <strain evidence="3">HMF6543</strain>
    </source>
</reference>
<accession>A0AAE3JLK9</accession>
<comment type="caution">
    <text evidence="3">The sequence shown here is derived from an EMBL/GenBank/DDBJ whole genome shotgun (WGS) entry which is preliminary data.</text>
</comment>
<evidence type="ECO:0000313" key="3">
    <source>
        <dbReference type="EMBL" id="MCF7569378.1"/>
    </source>
</evidence>
<evidence type="ECO:0000313" key="4">
    <source>
        <dbReference type="Proteomes" id="UP001199795"/>
    </source>
</evidence>
<keyword evidence="1" id="KW-0175">Coiled coil</keyword>
<feature type="coiled-coil region" evidence="1">
    <location>
        <begin position="30"/>
        <end position="75"/>
    </location>
</feature>
<proteinExistence type="predicted"/>
<sequence>MTEFIPPISDRETDELIEIANCKDENIWQKEAIKQAKKELIKRNISQEQQNKISKEKKTIQKLEIEAELQRLENNKTESYTVFEMVILFLFGPLIFFNIFGLSHHTIFTLSSENYFLKLKQRILIFVLSFSAWFIYLNYSSNKSEEKRLEEIEKIDISDWKKRHGY</sequence>
<feature type="transmembrane region" description="Helical" evidence="2">
    <location>
        <begin position="80"/>
        <end position="102"/>
    </location>
</feature>
<keyword evidence="2" id="KW-0472">Membrane</keyword>
<evidence type="ECO:0000256" key="1">
    <source>
        <dbReference type="SAM" id="Coils"/>
    </source>
</evidence>
<dbReference type="RefSeq" id="WP_237240710.1">
    <property type="nucleotide sequence ID" value="NZ_JAKKDU010000018.1"/>
</dbReference>
<gene>
    <name evidence="3" type="ORF">L3X37_13570</name>
</gene>
<name>A0AAE3JLK9_9FLAO</name>
<keyword evidence="4" id="KW-1185">Reference proteome</keyword>
<dbReference type="Proteomes" id="UP001199795">
    <property type="component" value="Unassembled WGS sequence"/>
</dbReference>
<feature type="transmembrane region" description="Helical" evidence="2">
    <location>
        <begin position="122"/>
        <end position="139"/>
    </location>
</feature>
<dbReference type="AlphaFoldDB" id="A0AAE3JLK9"/>
<keyword evidence="2" id="KW-1133">Transmembrane helix</keyword>
<organism evidence="3 4">
    <name type="scientific">Wocania arenilitoris</name>
    <dbReference type="NCBI Taxonomy" id="2044858"/>
    <lineage>
        <taxon>Bacteria</taxon>
        <taxon>Pseudomonadati</taxon>
        <taxon>Bacteroidota</taxon>
        <taxon>Flavobacteriia</taxon>
        <taxon>Flavobacteriales</taxon>
        <taxon>Flavobacteriaceae</taxon>
        <taxon>Wocania</taxon>
    </lineage>
</organism>
<keyword evidence="2" id="KW-0812">Transmembrane</keyword>
<evidence type="ECO:0000256" key="2">
    <source>
        <dbReference type="SAM" id="Phobius"/>
    </source>
</evidence>
<protein>
    <submittedName>
        <fullName evidence="3">Uncharacterized protein</fullName>
    </submittedName>
</protein>
<dbReference type="EMBL" id="JAKKDU010000018">
    <property type="protein sequence ID" value="MCF7569378.1"/>
    <property type="molecule type" value="Genomic_DNA"/>
</dbReference>